<evidence type="ECO:0000313" key="1">
    <source>
        <dbReference type="EMBL" id="KJU82523.1"/>
    </source>
</evidence>
<dbReference type="EMBL" id="LACI01002284">
    <property type="protein sequence ID" value="KJU82523.1"/>
    <property type="molecule type" value="Genomic_DNA"/>
</dbReference>
<dbReference type="EMBL" id="LACI01000093">
    <property type="protein sequence ID" value="KJU87618.1"/>
    <property type="molecule type" value="Genomic_DNA"/>
</dbReference>
<comment type="caution">
    <text evidence="1">The sequence shown here is derived from an EMBL/GenBank/DDBJ whole genome shotgun (WGS) entry which is preliminary data.</text>
</comment>
<feature type="non-terminal residue" evidence="1">
    <location>
        <position position="52"/>
    </location>
</feature>
<evidence type="ECO:0000313" key="3">
    <source>
        <dbReference type="Proteomes" id="UP000033423"/>
    </source>
</evidence>
<gene>
    <name evidence="2" type="ORF">MBAV_000187</name>
    <name evidence="1" type="ORF">MBAV_005285</name>
</gene>
<keyword evidence="3" id="KW-1185">Reference proteome</keyword>
<evidence type="ECO:0000313" key="2">
    <source>
        <dbReference type="EMBL" id="KJU87618.1"/>
    </source>
</evidence>
<dbReference type="Proteomes" id="UP000033423">
    <property type="component" value="Unassembled WGS sequence"/>
</dbReference>
<name>A0A0F3GPB1_9BACT</name>
<accession>A0A0F3GPB1</accession>
<sequence length="52" mass="5592">MTASMTIDGGIDNTAVMLFTNKVLCPTLRPGNVVIMDNLSSHKSKNVEEAIN</sequence>
<organism evidence="1 3">
    <name type="scientific">Candidatus Magnetobacterium bavaricum</name>
    <dbReference type="NCBI Taxonomy" id="29290"/>
    <lineage>
        <taxon>Bacteria</taxon>
        <taxon>Pseudomonadati</taxon>
        <taxon>Nitrospirota</taxon>
        <taxon>Thermodesulfovibrionia</taxon>
        <taxon>Thermodesulfovibrionales</taxon>
        <taxon>Candidatus Magnetobacteriaceae</taxon>
        <taxon>Candidatus Magnetobacterium</taxon>
    </lineage>
</organism>
<protein>
    <submittedName>
        <fullName evidence="1 2">Transposase</fullName>
    </submittedName>
</protein>
<proteinExistence type="predicted"/>
<reference evidence="1 3" key="1">
    <citation type="submission" date="2015-02" db="EMBL/GenBank/DDBJ databases">
        <title>Single-cell genomics of uncultivated deep-branching MTB reveals a conserved set of magnetosome genes.</title>
        <authorList>
            <person name="Kolinko S."/>
            <person name="Richter M."/>
            <person name="Glockner F.O."/>
            <person name="Brachmann A."/>
            <person name="Schuler D."/>
        </authorList>
    </citation>
    <scope>NUCLEOTIDE SEQUENCE [LARGE SCALE GENOMIC DNA]</scope>
    <source>
        <strain evidence="1">TM-1</strain>
    </source>
</reference>
<dbReference type="AlphaFoldDB" id="A0A0F3GPB1"/>